<evidence type="ECO:0000256" key="5">
    <source>
        <dbReference type="ARBA" id="ARBA00022692"/>
    </source>
</evidence>
<proteinExistence type="inferred from homology"/>
<keyword evidence="4" id="KW-1003">Cell membrane</keyword>
<evidence type="ECO:0000256" key="10">
    <source>
        <dbReference type="ARBA" id="ARBA00023303"/>
    </source>
</evidence>
<sequence length="476" mass="55028">MALGLGFLYLLILRVCTVKTTLSSHEIQKIREKIFDGYDANIMPLEEGRPINVSVDFFINDMVPLHAASMHFSIDCFFTLQWRDYRLQWDPPNNETYVLPFDDRIAKDLWMPNVYFPELKHGYNHKVPMPNELIYLYPDGNVVYNQRILMDSFCPMNLTYYPFDMQHCRLTVEPYSYNMKFVVLFWRDGKAIDTSEKGNLYVIDFKDVDMSLNSKIVDWGIYGNYSRLSIHLDMTRHSQLSLLRDFIPCILIVFLSWVGFWINYKSTPARVALGITTVLTIVTLTNSVRLNSPHSDSFRSIDVYTLGCNIFVFAAIVEYALVGMSSPKLHHNSEVPSQINETKMRRKLLRKRRRNKKKSNNNNDSDDECVPLSSIPGFQEEKRESGCTFPSRRRKKDSTSISLETVKEDSSPKTNGLTHAERKKSSVRQLGPVVIVTDDIHAVDKYSRSIFPGVFMILNIIFFVFHVLTPDTVLST</sequence>
<evidence type="ECO:0000256" key="9">
    <source>
        <dbReference type="ARBA" id="ARBA00023136"/>
    </source>
</evidence>
<evidence type="ECO:0000313" key="16">
    <source>
        <dbReference type="Proteomes" id="UP000594262"/>
    </source>
</evidence>
<feature type="signal peptide" evidence="11">
    <location>
        <begin position="1"/>
        <end position="23"/>
    </location>
</feature>
<dbReference type="SUPFAM" id="SSF90112">
    <property type="entry name" value="Neurotransmitter-gated ion-channel transmembrane pore"/>
    <property type="match status" value="1"/>
</dbReference>
<feature type="transmembrane region" description="Helical" evidence="11">
    <location>
        <begin position="450"/>
        <end position="468"/>
    </location>
</feature>
<keyword evidence="16" id="KW-1185">Reference proteome</keyword>
<evidence type="ECO:0000256" key="6">
    <source>
        <dbReference type="ARBA" id="ARBA00022729"/>
    </source>
</evidence>
<protein>
    <submittedName>
        <fullName evidence="15">Uncharacterized protein</fullName>
    </submittedName>
</protein>
<dbReference type="GeneID" id="136798772"/>
<dbReference type="InterPro" id="IPR006029">
    <property type="entry name" value="Neurotrans-gated_channel_TM"/>
</dbReference>
<feature type="transmembrane region" description="Helical" evidence="11">
    <location>
        <begin position="303"/>
        <end position="322"/>
    </location>
</feature>
<dbReference type="Pfam" id="PF02932">
    <property type="entry name" value="Neur_chan_memb"/>
    <property type="match status" value="1"/>
</dbReference>
<dbReference type="GO" id="GO:0005886">
    <property type="term" value="C:plasma membrane"/>
    <property type="evidence" value="ECO:0007669"/>
    <property type="project" value="UniProtKB-SubCell"/>
</dbReference>
<dbReference type="InterPro" id="IPR038050">
    <property type="entry name" value="Neuro_actylchol_rec"/>
</dbReference>
<keyword evidence="9 11" id="KW-0472">Membrane</keyword>
<evidence type="ECO:0000259" key="14">
    <source>
        <dbReference type="Pfam" id="PF02932"/>
    </source>
</evidence>
<dbReference type="InterPro" id="IPR006028">
    <property type="entry name" value="GABAA/Glycine_rcpt"/>
</dbReference>
<dbReference type="PROSITE" id="PS00236">
    <property type="entry name" value="NEUROTR_ION_CHANNEL"/>
    <property type="match status" value="1"/>
</dbReference>
<evidence type="ECO:0000256" key="1">
    <source>
        <dbReference type="ARBA" id="ARBA00004141"/>
    </source>
</evidence>
<evidence type="ECO:0000256" key="11">
    <source>
        <dbReference type="RuleBase" id="RU000687"/>
    </source>
</evidence>
<dbReference type="RefSeq" id="XP_066911540.1">
    <property type="nucleotide sequence ID" value="XM_067055439.1"/>
</dbReference>
<feature type="region of interest" description="Disordered" evidence="12">
    <location>
        <begin position="351"/>
        <end position="424"/>
    </location>
</feature>
<dbReference type="GO" id="GO:0004888">
    <property type="term" value="F:transmembrane signaling receptor activity"/>
    <property type="evidence" value="ECO:0007669"/>
    <property type="project" value="InterPro"/>
</dbReference>
<dbReference type="PANTHER" id="PTHR18945">
    <property type="entry name" value="NEUROTRANSMITTER GATED ION CHANNEL"/>
    <property type="match status" value="1"/>
</dbReference>
<dbReference type="CDD" id="cd18987">
    <property type="entry name" value="LGIC_ECD_anion"/>
    <property type="match status" value="1"/>
</dbReference>
<dbReference type="Proteomes" id="UP000594262">
    <property type="component" value="Unplaced"/>
</dbReference>
<evidence type="ECO:0000256" key="7">
    <source>
        <dbReference type="ARBA" id="ARBA00022989"/>
    </source>
</evidence>
<comment type="subcellular location">
    <subcellularLocation>
        <location evidence="2">Cell membrane</location>
    </subcellularLocation>
    <subcellularLocation>
        <location evidence="1">Membrane</location>
        <topology evidence="1">Multi-pass membrane protein</topology>
    </subcellularLocation>
</comment>
<keyword evidence="5 11" id="KW-0812">Transmembrane</keyword>
<dbReference type="GO" id="GO:0005230">
    <property type="term" value="F:extracellular ligand-gated monoatomic ion channel activity"/>
    <property type="evidence" value="ECO:0007669"/>
    <property type="project" value="InterPro"/>
</dbReference>
<dbReference type="PRINTS" id="PR00253">
    <property type="entry name" value="GABAARECEPTR"/>
</dbReference>
<dbReference type="InterPro" id="IPR018000">
    <property type="entry name" value="Neurotransmitter_ion_chnl_CS"/>
</dbReference>
<reference evidence="15" key="1">
    <citation type="submission" date="2021-01" db="UniProtKB">
        <authorList>
            <consortium name="EnsemblMetazoa"/>
        </authorList>
    </citation>
    <scope>IDENTIFICATION</scope>
</reference>
<evidence type="ECO:0000313" key="15">
    <source>
        <dbReference type="EnsemblMetazoa" id="CLYHEMP016884.1"/>
    </source>
</evidence>
<dbReference type="InterPro" id="IPR006202">
    <property type="entry name" value="Neur_chan_lig-bd"/>
</dbReference>
<comment type="similarity">
    <text evidence="11">Belongs to the ligand-gated ion channel (TC 1.A.9) family.</text>
</comment>
<keyword evidence="6 11" id="KW-0732">Signal</keyword>
<feature type="domain" description="Neurotransmitter-gated ion-channel ligand-binding" evidence="13">
    <location>
        <begin position="29"/>
        <end position="237"/>
    </location>
</feature>
<evidence type="ECO:0000256" key="12">
    <source>
        <dbReference type="SAM" id="MobiDB-lite"/>
    </source>
</evidence>
<dbReference type="EnsemblMetazoa" id="CLYHEMT016884.1">
    <property type="protein sequence ID" value="CLYHEMP016884.1"/>
    <property type="gene ID" value="CLYHEMG016884"/>
</dbReference>
<name>A0A7M5X3I3_9CNID</name>
<dbReference type="PRINTS" id="PR00252">
    <property type="entry name" value="NRIONCHANNEL"/>
</dbReference>
<keyword evidence="3 11" id="KW-0813">Transport</keyword>
<evidence type="ECO:0000256" key="4">
    <source>
        <dbReference type="ARBA" id="ARBA00022475"/>
    </source>
</evidence>
<keyword evidence="8 11" id="KW-0406">Ion transport</keyword>
<evidence type="ECO:0000256" key="2">
    <source>
        <dbReference type="ARBA" id="ARBA00004236"/>
    </source>
</evidence>
<organism evidence="15 16">
    <name type="scientific">Clytia hemisphaerica</name>
    <dbReference type="NCBI Taxonomy" id="252671"/>
    <lineage>
        <taxon>Eukaryota</taxon>
        <taxon>Metazoa</taxon>
        <taxon>Cnidaria</taxon>
        <taxon>Hydrozoa</taxon>
        <taxon>Hydroidolina</taxon>
        <taxon>Leptothecata</taxon>
        <taxon>Obeliida</taxon>
        <taxon>Clytiidae</taxon>
        <taxon>Clytia</taxon>
    </lineage>
</organism>
<evidence type="ECO:0000259" key="13">
    <source>
        <dbReference type="Pfam" id="PF02931"/>
    </source>
</evidence>
<feature type="transmembrane region" description="Helical" evidence="11">
    <location>
        <begin position="242"/>
        <end position="264"/>
    </location>
</feature>
<dbReference type="InterPro" id="IPR036734">
    <property type="entry name" value="Neur_chan_lig-bd_sf"/>
</dbReference>
<keyword evidence="7 11" id="KW-1133">Transmembrane helix</keyword>
<dbReference type="Pfam" id="PF02931">
    <property type="entry name" value="Neur_chan_LBD"/>
    <property type="match status" value="1"/>
</dbReference>
<evidence type="ECO:0000256" key="8">
    <source>
        <dbReference type="ARBA" id="ARBA00023065"/>
    </source>
</evidence>
<dbReference type="InterPro" id="IPR036719">
    <property type="entry name" value="Neuro-gated_channel_TM_sf"/>
</dbReference>
<dbReference type="SUPFAM" id="SSF63712">
    <property type="entry name" value="Nicotinic receptor ligand binding domain-like"/>
    <property type="match status" value="1"/>
</dbReference>
<feature type="domain" description="Neurotransmitter-gated ion-channel transmembrane" evidence="14">
    <location>
        <begin position="247"/>
        <end position="463"/>
    </location>
</feature>
<dbReference type="Gene3D" id="2.70.170.10">
    <property type="entry name" value="Neurotransmitter-gated ion-channel ligand-binding domain"/>
    <property type="match status" value="1"/>
</dbReference>
<dbReference type="Gene3D" id="1.20.58.390">
    <property type="entry name" value="Neurotransmitter-gated ion-channel transmembrane domain"/>
    <property type="match status" value="1"/>
</dbReference>
<evidence type="ECO:0000256" key="3">
    <source>
        <dbReference type="ARBA" id="ARBA00022448"/>
    </source>
</evidence>
<dbReference type="OrthoDB" id="8890589at2759"/>
<dbReference type="InterPro" id="IPR006201">
    <property type="entry name" value="Neur_channel"/>
</dbReference>
<keyword evidence="10 11" id="KW-0407">Ion channel</keyword>
<feature type="chain" id="PRO_5029943789" evidence="11">
    <location>
        <begin position="24"/>
        <end position="476"/>
    </location>
</feature>
<feature type="transmembrane region" description="Helical" evidence="11">
    <location>
        <begin position="271"/>
        <end position="291"/>
    </location>
</feature>
<dbReference type="AlphaFoldDB" id="A0A7M5X3I3"/>
<accession>A0A7M5X3I3</accession>